<sequence length="468" mass="49475">MTGSSHPPHHTAGRKPRPRVHKPQAPAATAAGPAAVKQAQRREPGADREVRVISAAPRKAPASASPSPRGIGGWLGDTSLKAAQFNYFVVLGAVLALTTMGVFMVLSASSVEFITKGSGNSYSLFIKQGIFAVIGVVVMLVAARIPSERIRSWSWIAYFLTVLALTAVLTPLGKGAGGNRNWIEIGSMTIQPSEFAKLMLAIWCGMILERKSHLMHDFKHTMVPVVFPGGLLIVGLVLAGRDLGTAMILMLVIGTAMFLGGARKRYFAMAGSAVVLVVLGMALFARNRMDRITAWMGNCDDGSGLCDQAQAGLYALASGGWFGVGPGQSRQKWSHVPEAQNDFIFSILGEELGLVGALFVVLLFALLAVAMYRIAVRTQSVFGRIAVGSIMVWIVGQAFINIAMVAGMLPVIGIPLPFISSGGSALIFTLAAVGVVLGFARQQRIESGGPRSGNPIWNKVRGITSGAP</sequence>
<evidence type="ECO:0000256" key="16">
    <source>
        <dbReference type="ARBA" id="ARBA00038053"/>
    </source>
</evidence>
<comment type="catalytic activity">
    <reaction evidence="20">
        <text>[GlcNAc-(1-&gt;4)-Mur2Ac(oyl-L-Ala-gamma-D-Glu-L-Lys-D-Ala-D-Ala)](n)-di-trans,octa-cis-undecaprenyl diphosphate + beta-D-GlcNAc-(1-&gt;4)-Mur2Ac(oyl-L-Ala-gamma-D-Glu-L-Lys-D-Ala-D-Ala)-di-trans,octa-cis-undecaprenyl diphosphate = [GlcNAc-(1-&gt;4)-Mur2Ac(oyl-L-Ala-gamma-D-Glu-L-Lys-D-Ala-D-Ala)](n+1)-di-trans,octa-cis-undecaprenyl diphosphate + di-trans,octa-cis-undecaprenyl diphosphate + H(+)</text>
        <dbReference type="Rhea" id="RHEA:23708"/>
        <dbReference type="Rhea" id="RHEA-COMP:9602"/>
        <dbReference type="Rhea" id="RHEA-COMP:9603"/>
        <dbReference type="ChEBI" id="CHEBI:15378"/>
        <dbReference type="ChEBI" id="CHEBI:58405"/>
        <dbReference type="ChEBI" id="CHEBI:60033"/>
        <dbReference type="ChEBI" id="CHEBI:78435"/>
        <dbReference type="EC" id="2.4.99.28"/>
    </reaction>
</comment>
<evidence type="ECO:0000256" key="11">
    <source>
        <dbReference type="ARBA" id="ARBA00023136"/>
    </source>
</evidence>
<comment type="pathway">
    <text evidence="2">Cell wall biogenesis; peptidoglycan biosynthesis.</text>
</comment>
<evidence type="ECO:0000256" key="23">
    <source>
        <dbReference type="SAM" id="Phobius"/>
    </source>
</evidence>
<protein>
    <recommendedName>
        <fullName evidence="17">Probable peptidoglycan glycosyltransferase FtsW</fullName>
        <ecNumber evidence="19">2.4.99.28</ecNumber>
    </recommendedName>
    <alternativeName>
        <fullName evidence="18">Cell division protein FtsW</fullName>
    </alternativeName>
    <alternativeName>
        <fullName evidence="15">Cell wall polymerase</fullName>
    </alternativeName>
    <alternativeName>
        <fullName evidence="14">Peptidoglycan polymerase</fullName>
    </alternativeName>
</protein>
<feature type="transmembrane region" description="Helical" evidence="23">
    <location>
        <begin position="125"/>
        <end position="143"/>
    </location>
</feature>
<evidence type="ECO:0000256" key="5">
    <source>
        <dbReference type="ARBA" id="ARBA00022676"/>
    </source>
</evidence>
<dbReference type="Proteomes" id="UP000523000">
    <property type="component" value="Unassembled WGS sequence"/>
</dbReference>
<dbReference type="GO" id="GO:0005886">
    <property type="term" value="C:plasma membrane"/>
    <property type="evidence" value="ECO:0007669"/>
    <property type="project" value="UniProtKB-SubCell"/>
</dbReference>
<dbReference type="Pfam" id="PF01098">
    <property type="entry name" value="FTSW_RODA_SPOVE"/>
    <property type="match status" value="1"/>
</dbReference>
<dbReference type="NCBIfam" id="TIGR02614">
    <property type="entry name" value="ftsW"/>
    <property type="match status" value="1"/>
</dbReference>
<dbReference type="InterPro" id="IPR013437">
    <property type="entry name" value="FtsW"/>
</dbReference>
<dbReference type="EMBL" id="JACHVS010000002">
    <property type="protein sequence ID" value="MBB2996631.1"/>
    <property type="molecule type" value="Genomic_DNA"/>
</dbReference>
<feature type="transmembrane region" description="Helical" evidence="23">
    <location>
        <begin position="85"/>
        <end position="105"/>
    </location>
</feature>
<keyword evidence="8" id="KW-0133">Cell shape</keyword>
<dbReference type="AlphaFoldDB" id="A0A839QXC1"/>
<dbReference type="GO" id="GO:0009252">
    <property type="term" value="P:peptidoglycan biosynthetic process"/>
    <property type="evidence" value="ECO:0007669"/>
    <property type="project" value="UniProtKB-KW"/>
</dbReference>
<dbReference type="PANTHER" id="PTHR30474">
    <property type="entry name" value="CELL CYCLE PROTEIN"/>
    <property type="match status" value="1"/>
</dbReference>
<feature type="transmembrane region" description="Helical" evidence="23">
    <location>
        <begin position="352"/>
        <end position="374"/>
    </location>
</feature>
<evidence type="ECO:0000256" key="13">
    <source>
        <dbReference type="ARBA" id="ARBA00023316"/>
    </source>
</evidence>
<evidence type="ECO:0000256" key="14">
    <source>
        <dbReference type="ARBA" id="ARBA00032370"/>
    </source>
</evidence>
<feature type="compositionally biased region" description="Basic residues" evidence="22">
    <location>
        <begin position="7"/>
        <end position="22"/>
    </location>
</feature>
<reference evidence="24 25" key="1">
    <citation type="submission" date="2020-08" db="EMBL/GenBank/DDBJ databases">
        <title>Sequencing the genomes of 1000 actinobacteria strains.</title>
        <authorList>
            <person name="Klenk H.-P."/>
        </authorList>
    </citation>
    <scope>NUCLEOTIDE SEQUENCE [LARGE SCALE GENOMIC DNA]</scope>
    <source>
        <strain evidence="24 25">DSM 22826</strain>
    </source>
</reference>
<dbReference type="InterPro" id="IPR018365">
    <property type="entry name" value="Cell_cycle_FtsW-rel_CS"/>
</dbReference>
<keyword evidence="4 24" id="KW-0132">Cell division</keyword>
<evidence type="ECO:0000256" key="10">
    <source>
        <dbReference type="ARBA" id="ARBA00022989"/>
    </source>
</evidence>
<feature type="transmembrane region" description="Helical" evidence="23">
    <location>
        <begin position="220"/>
        <end position="237"/>
    </location>
</feature>
<evidence type="ECO:0000256" key="9">
    <source>
        <dbReference type="ARBA" id="ARBA00022984"/>
    </source>
</evidence>
<comment type="function">
    <text evidence="21">Peptidoglycan polymerase that is essential for cell division.</text>
</comment>
<evidence type="ECO:0000256" key="7">
    <source>
        <dbReference type="ARBA" id="ARBA00022692"/>
    </source>
</evidence>
<evidence type="ECO:0000256" key="17">
    <source>
        <dbReference type="ARBA" id="ARBA00041185"/>
    </source>
</evidence>
<feature type="transmembrane region" description="Helical" evidence="23">
    <location>
        <begin position="266"/>
        <end position="285"/>
    </location>
</feature>
<dbReference type="InterPro" id="IPR001182">
    <property type="entry name" value="FtsW/RodA"/>
</dbReference>
<feature type="transmembrane region" description="Helical" evidence="23">
    <location>
        <begin position="418"/>
        <end position="440"/>
    </location>
</feature>
<keyword evidence="5" id="KW-0328">Glycosyltransferase</keyword>
<feature type="compositionally biased region" description="Low complexity" evidence="22">
    <location>
        <begin position="23"/>
        <end position="38"/>
    </location>
</feature>
<feature type="transmembrane region" description="Helical" evidence="23">
    <location>
        <begin position="243"/>
        <end position="259"/>
    </location>
</feature>
<evidence type="ECO:0000256" key="19">
    <source>
        <dbReference type="ARBA" id="ARBA00044770"/>
    </source>
</evidence>
<dbReference type="GO" id="GO:0015648">
    <property type="term" value="F:lipid-linked peptidoglycan transporter activity"/>
    <property type="evidence" value="ECO:0007669"/>
    <property type="project" value="TreeGrafter"/>
</dbReference>
<dbReference type="GO" id="GO:0008360">
    <property type="term" value="P:regulation of cell shape"/>
    <property type="evidence" value="ECO:0007669"/>
    <property type="project" value="UniProtKB-KW"/>
</dbReference>
<evidence type="ECO:0000313" key="24">
    <source>
        <dbReference type="EMBL" id="MBB2996631.1"/>
    </source>
</evidence>
<evidence type="ECO:0000256" key="15">
    <source>
        <dbReference type="ARBA" id="ARBA00033270"/>
    </source>
</evidence>
<feature type="region of interest" description="Disordered" evidence="22">
    <location>
        <begin position="446"/>
        <end position="468"/>
    </location>
</feature>
<dbReference type="GO" id="GO:0008955">
    <property type="term" value="F:peptidoglycan glycosyltransferase activity"/>
    <property type="evidence" value="ECO:0007669"/>
    <property type="project" value="UniProtKB-EC"/>
</dbReference>
<evidence type="ECO:0000256" key="12">
    <source>
        <dbReference type="ARBA" id="ARBA00023306"/>
    </source>
</evidence>
<accession>A0A839QXC1</accession>
<evidence type="ECO:0000256" key="22">
    <source>
        <dbReference type="SAM" id="MobiDB-lite"/>
    </source>
</evidence>
<keyword evidence="13" id="KW-0961">Cell wall biogenesis/degradation</keyword>
<dbReference type="RefSeq" id="WP_183512191.1">
    <property type="nucleotide sequence ID" value="NZ_BAABGK010000033.1"/>
</dbReference>
<dbReference type="GO" id="GO:0051301">
    <property type="term" value="P:cell division"/>
    <property type="evidence" value="ECO:0007669"/>
    <property type="project" value="UniProtKB-KW"/>
</dbReference>
<keyword evidence="11 23" id="KW-0472">Membrane</keyword>
<evidence type="ECO:0000256" key="2">
    <source>
        <dbReference type="ARBA" id="ARBA00004752"/>
    </source>
</evidence>
<keyword evidence="3" id="KW-1003">Cell membrane</keyword>
<comment type="caution">
    <text evidence="24">The sequence shown here is derived from an EMBL/GenBank/DDBJ whole genome shotgun (WGS) entry which is preliminary data.</text>
</comment>
<dbReference type="GO" id="GO:0032153">
    <property type="term" value="C:cell division site"/>
    <property type="evidence" value="ECO:0007669"/>
    <property type="project" value="TreeGrafter"/>
</dbReference>
<organism evidence="24 25">
    <name type="scientific">Paeniglutamicibacter cryotolerans</name>
    <dbReference type="NCBI Taxonomy" id="670079"/>
    <lineage>
        <taxon>Bacteria</taxon>
        <taxon>Bacillati</taxon>
        <taxon>Actinomycetota</taxon>
        <taxon>Actinomycetes</taxon>
        <taxon>Micrococcales</taxon>
        <taxon>Micrococcaceae</taxon>
        <taxon>Paeniglutamicibacter</taxon>
    </lineage>
</organism>
<gene>
    <name evidence="24" type="ORF">E9229_002878</name>
</gene>
<keyword evidence="12" id="KW-0131">Cell cycle</keyword>
<feature type="transmembrane region" description="Helical" evidence="23">
    <location>
        <begin position="386"/>
        <end position="412"/>
    </location>
</feature>
<comment type="similarity">
    <text evidence="16">Belongs to the SEDS family. FtsW subfamily.</text>
</comment>
<dbReference type="PANTHER" id="PTHR30474:SF2">
    <property type="entry name" value="PEPTIDOGLYCAN GLYCOSYLTRANSFERASE FTSW-RELATED"/>
    <property type="match status" value="1"/>
</dbReference>
<keyword evidence="25" id="KW-1185">Reference proteome</keyword>
<dbReference type="PROSITE" id="PS00428">
    <property type="entry name" value="FTSW_RODA_SPOVE"/>
    <property type="match status" value="1"/>
</dbReference>
<feature type="transmembrane region" description="Helical" evidence="23">
    <location>
        <begin position="155"/>
        <end position="173"/>
    </location>
</feature>
<proteinExistence type="inferred from homology"/>
<evidence type="ECO:0000256" key="4">
    <source>
        <dbReference type="ARBA" id="ARBA00022618"/>
    </source>
</evidence>
<keyword evidence="6" id="KW-0808">Transferase</keyword>
<feature type="compositionally biased region" description="Basic and acidic residues" evidence="22">
    <location>
        <begin position="40"/>
        <end position="49"/>
    </location>
</feature>
<evidence type="ECO:0000256" key="1">
    <source>
        <dbReference type="ARBA" id="ARBA00004651"/>
    </source>
</evidence>
<dbReference type="GO" id="GO:0071555">
    <property type="term" value="P:cell wall organization"/>
    <property type="evidence" value="ECO:0007669"/>
    <property type="project" value="UniProtKB-KW"/>
</dbReference>
<comment type="subcellular location">
    <subcellularLocation>
        <location evidence="1">Cell membrane</location>
        <topology evidence="1">Multi-pass membrane protein</topology>
    </subcellularLocation>
</comment>
<feature type="region of interest" description="Disordered" evidence="22">
    <location>
        <begin position="1"/>
        <end position="49"/>
    </location>
</feature>
<evidence type="ECO:0000256" key="20">
    <source>
        <dbReference type="ARBA" id="ARBA00049902"/>
    </source>
</evidence>
<keyword evidence="9" id="KW-0573">Peptidoglycan synthesis</keyword>
<evidence type="ECO:0000256" key="18">
    <source>
        <dbReference type="ARBA" id="ARBA00041418"/>
    </source>
</evidence>
<evidence type="ECO:0000256" key="6">
    <source>
        <dbReference type="ARBA" id="ARBA00022679"/>
    </source>
</evidence>
<keyword evidence="10 23" id="KW-1133">Transmembrane helix</keyword>
<name>A0A839QXC1_9MICC</name>
<dbReference type="EC" id="2.4.99.28" evidence="19"/>
<evidence type="ECO:0000256" key="8">
    <source>
        <dbReference type="ARBA" id="ARBA00022960"/>
    </source>
</evidence>
<evidence type="ECO:0000256" key="21">
    <source>
        <dbReference type="ARBA" id="ARBA00049966"/>
    </source>
</evidence>
<evidence type="ECO:0000313" key="25">
    <source>
        <dbReference type="Proteomes" id="UP000523000"/>
    </source>
</evidence>
<evidence type="ECO:0000256" key="3">
    <source>
        <dbReference type="ARBA" id="ARBA00022475"/>
    </source>
</evidence>
<keyword evidence="7 23" id="KW-0812">Transmembrane</keyword>
<feature type="transmembrane region" description="Helical" evidence="23">
    <location>
        <begin position="185"/>
        <end position="208"/>
    </location>
</feature>